<dbReference type="InterPro" id="IPR042065">
    <property type="entry name" value="E3_ELL-like"/>
</dbReference>
<dbReference type="EMBL" id="KV427608">
    <property type="protein sequence ID" value="KZT10750.1"/>
    <property type="molecule type" value="Genomic_DNA"/>
</dbReference>
<dbReference type="Proteomes" id="UP000076871">
    <property type="component" value="Unassembled WGS sequence"/>
</dbReference>
<feature type="compositionally biased region" description="Low complexity" evidence="1">
    <location>
        <begin position="754"/>
        <end position="763"/>
    </location>
</feature>
<dbReference type="GeneID" id="63829050"/>
<feature type="compositionally biased region" description="Basic and acidic residues" evidence="1">
    <location>
        <begin position="563"/>
        <end position="605"/>
    </location>
</feature>
<dbReference type="InParanoid" id="A0A165GSK1"/>
<feature type="compositionally biased region" description="Polar residues" evidence="1">
    <location>
        <begin position="168"/>
        <end position="178"/>
    </location>
</feature>
<name>A0A165GSK1_9APHY</name>
<feature type="compositionally biased region" description="Low complexity" evidence="1">
    <location>
        <begin position="407"/>
        <end position="419"/>
    </location>
</feature>
<feature type="compositionally biased region" description="Basic and acidic residues" evidence="1">
    <location>
        <begin position="354"/>
        <end position="406"/>
    </location>
</feature>
<reference evidence="2 3" key="1">
    <citation type="journal article" date="2016" name="Mol. Biol. Evol.">
        <title>Comparative Genomics of Early-Diverging Mushroom-Forming Fungi Provides Insights into the Origins of Lignocellulose Decay Capabilities.</title>
        <authorList>
            <person name="Nagy L.G."/>
            <person name="Riley R."/>
            <person name="Tritt A."/>
            <person name="Adam C."/>
            <person name="Daum C."/>
            <person name="Floudas D."/>
            <person name="Sun H."/>
            <person name="Yadav J.S."/>
            <person name="Pangilinan J."/>
            <person name="Larsson K.H."/>
            <person name="Matsuura K."/>
            <person name="Barry K."/>
            <person name="Labutti K."/>
            <person name="Kuo R."/>
            <person name="Ohm R.A."/>
            <person name="Bhattacharya S.S."/>
            <person name="Shirouzu T."/>
            <person name="Yoshinaga Y."/>
            <person name="Martin F.M."/>
            <person name="Grigoriev I.V."/>
            <person name="Hibbett D.S."/>
        </authorList>
    </citation>
    <scope>NUCLEOTIDE SEQUENCE [LARGE SCALE GENOMIC DNA]</scope>
    <source>
        <strain evidence="2 3">93-53</strain>
    </source>
</reference>
<feature type="compositionally biased region" description="Polar residues" evidence="1">
    <location>
        <begin position="492"/>
        <end position="501"/>
    </location>
</feature>
<organism evidence="2 3">
    <name type="scientific">Laetiporus sulphureus 93-53</name>
    <dbReference type="NCBI Taxonomy" id="1314785"/>
    <lineage>
        <taxon>Eukaryota</taxon>
        <taxon>Fungi</taxon>
        <taxon>Dikarya</taxon>
        <taxon>Basidiomycota</taxon>
        <taxon>Agaricomycotina</taxon>
        <taxon>Agaricomycetes</taxon>
        <taxon>Polyporales</taxon>
        <taxon>Laetiporus</taxon>
    </lineage>
</organism>
<accession>A0A165GSK1</accession>
<gene>
    <name evidence="2" type="ORF">LAESUDRAFT_755424</name>
</gene>
<feature type="compositionally biased region" description="Polar residues" evidence="1">
    <location>
        <begin position="707"/>
        <end position="717"/>
    </location>
</feature>
<evidence type="ECO:0000313" key="2">
    <source>
        <dbReference type="EMBL" id="KZT10750.1"/>
    </source>
</evidence>
<dbReference type="OrthoDB" id="2587563at2759"/>
<evidence type="ECO:0008006" key="4">
    <source>
        <dbReference type="Google" id="ProtNLM"/>
    </source>
</evidence>
<evidence type="ECO:0000313" key="3">
    <source>
        <dbReference type="Proteomes" id="UP000076871"/>
    </source>
</evidence>
<feature type="compositionally biased region" description="Low complexity" evidence="1">
    <location>
        <begin position="179"/>
        <end position="191"/>
    </location>
</feature>
<dbReference type="Gene3D" id="1.10.10.2670">
    <property type="entry name" value="E3 ubiquitin-protein ligase"/>
    <property type="match status" value="1"/>
</dbReference>
<feature type="region of interest" description="Disordered" evidence="1">
    <location>
        <begin position="332"/>
        <end position="789"/>
    </location>
</feature>
<feature type="compositionally biased region" description="Low complexity" evidence="1">
    <location>
        <begin position="438"/>
        <end position="452"/>
    </location>
</feature>
<feature type="region of interest" description="Disordered" evidence="1">
    <location>
        <begin position="128"/>
        <end position="212"/>
    </location>
</feature>
<proteinExistence type="predicted"/>
<feature type="compositionally biased region" description="Basic residues" evidence="1">
    <location>
        <begin position="685"/>
        <end position="697"/>
    </location>
</feature>
<dbReference type="AlphaFoldDB" id="A0A165GSK1"/>
<dbReference type="STRING" id="1314785.A0A165GSK1"/>
<sequence>MPLPDGALSIQGHSKPGDPLHTRPKQAMLVRMSSETYDALQNQPKMEFEFGDNAGIHIGDAFFPMRSSIEECPSEIYLRTSSAGKPMAPLKLYANVLGRFFVERELGEKIESLVRDRRIEAEKQRTERKAIFLDTPPDFGKGSATKQRKDAHSAHRRIGLTGPESRRNLSVPSSAQPTRVSSPRNVSVPSSGQPTRVASPLPSSSQRSDASPMRNRLVHLVASSQSLSTDDIVRRIGGPNCNATTRSDILRLLEQVAEHIPMPKKSNVTPQWQLKTASWTDVRPFEWPSLSTQERLRLARQARQAFQSLKIPESDPVWEYARYRDTAVGAGVPSLSTLDSSRNDTRPATPDPAGRSEMKRSITKETTQKKPKTTEGARKRDTEPIPAKDESVRSLKDAVSRGKERSSPASGAPTSASDAKTAVRKVPGSGLKTKATDASTAPMSSARAASPARRPKRPGLFDVREKREASVPSASAKPTSPMAPPMERRHTASSPLGSSIRVQKKTKETHIPSPLGAEVARDRDRTREKNTPPSVKRKKAAKEESDYSDEEEALSVSVKKRRKIEDAEALRAERERERDRKREPDGGRDRGQERSESARPIKREMSPSPTTLVKKSIKRDRSPSLLPPPKKVMKREGSPHAASYSRKSVKREDSPLPQAKKPMKREESPLPRSKAVKREESPPPSRRRDRSPPRSKAKREPSPGRLTDSTSRPSPLTSVARDEKPQQRRSSGSFKRRKSPVFTSSDDEDERPKQQQQQQQQQQPQPPKASPSKYTPRFRARTTPLPTDKQGLRQYYNKCYPQYIALFSDKARIVMKLKEKEQETDGDSITFSESELEGPIDMMDLEALKDFAADLRAYEEEIKKIQNAWHDLGYDSDEEL</sequence>
<feature type="region of interest" description="Disordered" evidence="1">
    <location>
        <begin position="1"/>
        <end position="22"/>
    </location>
</feature>
<feature type="compositionally biased region" description="Basic and acidic residues" evidence="1">
    <location>
        <begin position="519"/>
        <end position="530"/>
    </location>
</feature>
<protein>
    <recommendedName>
        <fullName evidence="4">RNA polymerase II elongation factor ELL N-terminal domain-containing protein</fullName>
    </recommendedName>
</protein>
<dbReference type="RefSeq" id="XP_040768490.1">
    <property type="nucleotide sequence ID" value="XM_040912022.1"/>
</dbReference>
<evidence type="ECO:0000256" key="1">
    <source>
        <dbReference type="SAM" id="MobiDB-lite"/>
    </source>
</evidence>
<keyword evidence="3" id="KW-1185">Reference proteome</keyword>
<feature type="compositionally biased region" description="Polar residues" evidence="1">
    <location>
        <begin position="192"/>
        <end position="209"/>
    </location>
</feature>